<evidence type="ECO:0000256" key="4">
    <source>
        <dbReference type="ARBA" id="ARBA00022989"/>
    </source>
</evidence>
<evidence type="ECO:0000259" key="7">
    <source>
        <dbReference type="Pfam" id="PF06271"/>
    </source>
</evidence>
<keyword evidence="5 6" id="KW-0472">Membrane</keyword>
<dbReference type="InterPro" id="IPR051791">
    <property type="entry name" value="Pra-immunoreactive"/>
</dbReference>
<organism evidence="8 9">
    <name type="scientific">Campylobacter majalis</name>
    <dbReference type="NCBI Taxonomy" id="2790656"/>
    <lineage>
        <taxon>Bacteria</taxon>
        <taxon>Pseudomonadati</taxon>
        <taxon>Campylobacterota</taxon>
        <taxon>Epsilonproteobacteria</taxon>
        <taxon>Campylobacterales</taxon>
        <taxon>Campylobacteraceae</taxon>
        <taxon>Campylobacter</taxon>
    </lineage>
</organism>
<reference evidence="8 9" key="1">
    <citation type="submission" date="2020-11" db="EMBL/GenBank/DDBJ databases">
        <authorList>
            <person name="Peeters C."/>
        </authorList>
    </citation>
    <scope>NUCLEOTIDE SEQUENCE [LARGE SCALE GENOMIC DNA]</scope>
    <source>
        <strain evidence="8 9">LMG 7974</strain>
    </source>
</reference>
<protein>
    <recommendedName>
        <fullName evidence="7">RDD domain-containing protein</fullName>
    </recommendedName>
</protein>
<keyword evidence="9" id="KW-1185">Reference proteome</keyword>
<keyword evidence="3 6" id="KW-0812">Transmembrane</keyword>
<gene>
    <name evidence="8" type="ORF">LMG7974_01029</name>
</gene>
<feature type="transmembrane region" description="Helical" evidence="6">
    <location>
        <begin position="21"/>
        <end position="42"/>
    </location>
</feature>
<comment type="subcellular location">
    <subcellularLocation>
        <location evidence="1">Cell membrane</location>
        <topology evidence="1">Multi-pass membrane protein</topology>
    </subcellularLocation>
</comment>
<evidence type="ECO:0000256" key="6">
    <source>
        <dbReference type="SAM" id="Phobius"/>
    </source>
</evidence>
<evidence type="ECO:0000256" key="1">
    <source>
        <dbReference type="ARBA" id="ARBA00004651"/>
    </source>
</evidence>
<dbReference type="Pfam" id="PF06271">
    <property type="entry name" value="RDD"/>
    <property type="match status" value="1"/>
</dbReference>
<comment type="caution">
    <text evidence="8">The sequence shown here is derived from an EMBL/GenBank/DDBJ whole genome shotgun (WGS) entry which is preliminary data.</text>
</comment>
<dbReference type="EMBL" id="CAJHOF010000007">
    <property type="protein sequence ID" value="CAD7288479.1"/>
    <property type="molecule type" value="Genomic_DNA"/>
</dbReference>
<name>A0ABM8Q6C7_9BACT</name>
<dbReference type="PANTHER" id="PTHR36115">
    <property type="entry name" value="PROLINE-RICH ANTIGEN HOMOLOG-RELATED"/>
    <property type="match status" value="1"/>
</dbReference>
<dbReference type="InterPro" id="IPR010432">
    <property type="entry name" value="RDD"/>
</dbReference>
<feature type="transmembrane region" description="Helical" evidence="6">
    <location>
        <begin position="101"/>
        <end position="122"/>
    </location>
</feature>
<keyword evidence="2" id="KW-1003">Cell membrane</keyword>
<evidence type="ECO:0000256" key="5">
    <source>
        <dbReference type="ARBA" id="ARBA00023136"/>
    </source>
</evidence>
<accession>A0ABM8Q6C7</accession>
<dbReference type="Proteomes" id="UP000789803">
    <property type="component" value="Unassembled WGS sequence"/>
</dbReference>
<evidence type="ECO:0000313" key="9">
    <source>
        <dbReference type="Proteomes" id="UP000789803"/>
    </source>
</evidence>
<proteinExistence type="predicted"/>
<evidence type="ECO:0000313" key="8">
    <source>
        <dbReference type="EMBL" id="CAD7288479.1"/>
    </source>
</evidence>
<dbReference type="RefSeq" id="WP_229932826.1">
    <property type="nucleotide sequence ID" value="NZ_CAJHOF010000007.1"/>
</dbReference>
<evidence type="ECO:0000256" key="3">
    <source>
        <dbReference type="ARBA" id="ARBA00022692"/>
    </source>
</evidence>
<keyword evidence="4 6" id="KW-1133">Transmembrane helix</keyword>
<feature type="transmembrane region" description="Helical" evidence="6">
    <location>
        <begin position="48"/>
        <end position="72"/>
    </location>
</feature>
<sequence length="143" mass="16056">MSEKAQKQKAVIAPITSRIKAFVIDMFIIMMPILYIATYVVLDGKDEFLHSQLTIGLCQGLYGVICALFFTLKAQTPGYKAQQIYLINLKTGRKISLIHAIFRYICFVLAGFSVVGLVICFFRKDRLNLHDILTSTSAVCKKA</sequence>
<feature type="domain" description="RDD" evidence="7">
    <location>
        <begin position="13"/>
        <end position="134"/>
    </location>
</feature>
<evidence type="ECO:0000256" key="2">
    <source>
        <dbReference type="ARBA" id="ARBA00022475"/>
    </source>
</evidence>
<dbReference type="PANTHER" id="PTHR36115:SF6">
    <property type="entry name" value="PROLINE-RICH ANTIGEN HOMOLOG"/>
    <property type="match status" value="1"/>
</dbReference>